<evidence type="ECO:0000313" key="1">
    <source>
        <dbReference type="EMBL" id="CAK5047936.1"/>
    </source>
</evidence>
<evidence type="ECO:0000313" key="2">
    <source>
        <dbReference type="Proteomes" id="UP001497535"/>
    </source>
</evidence>
<organism evidence="1 2">
    <name type="scientific">Meloidogyne enterolobii</name>
    <name type="common">Root-knot nematode worm</name>
    <name type="synonym">Meloidogyne mayaguensis</name>
    <dbReference type="NCBI Taxonomy" id="390850"/>
    <lineage>
        <taxon>Eukaryota</taxon>
        <taxon>Metazoa</taxon>
        <taxon>Ecdysozoa</taxon>
        <taxon>Nematoda</taxon>
        <taxon>Chromadorea</taxon>
        <taxon>Rhabditida</taxon>
        <taxon>Tylenchina</taxon>
        <taxon>Tylenchomorpha</taxon>
        <taxon>Tylenchoidea</taxon>
        <taxon>Meloidogynidae</taxon>
        <taxon>Meloidogyninae</taxon>
        <taxon>Meloidogyne</taxon>
    </lineage>
</organism>
<keyword evidence="2" id="KW-1185">Reference proteome</keyword>
<comment type="caution">
    <text evidence="1">The sequence shown here is derived from an EMBL/GenBank/DDBJ whole genome shotgun (WGS) entry which is preliminary data.</text>
</comment>
<dbReference type="EMBL" id="CAVMJV010000013">
    <property type="protein sequence ID" value="CAK5047936.1"/>
    <property type="molecule type" value="Genomic_DNA"/>
</dbReference>
<accession>A0ACB0YI40</accession>
<dbReference type="Proteomes" id="UP001497535">
    <property type="component" value="Unassembled WGS sequence"/>
</dbReference>
<proteinExistence type="predicted"/>
<protein>
    <submittedName>
        <fullName evidence="1">Uncharacterized protein</fullName>
    </submittedName>
</protein>
<gene>
    <name evidence="1" type="ORF">MENTE1834_LOCUS12546</name>
</gene>
<name>A0ACB0YI40_MELEN</name>
<reference evidence="1" key="1">
    <citation type="submission" date="2023-11" db="EMBL/GenBank/DDBJ databases">
        <authorList>
            <person name="Poullet M."/>
        </authorList>
    </citation>
    <scope>NUCLEOTIDE SEQUENCE</scope>
    <source>
        <strain evidence="1">E1834</strain>
    </source>
</reference>
<sequence length="71" mass="8195">MSVRRDCSYSTLYNQLRRFNSTKAVEIEIPVESFPGDSVEFLFRVNNPLVIEHVCMEKGIFGQKELGNLKN</sequence>